<keyword evidence="1" id="KW-0732">Signal</keyword>
<dbReference type="Proteomes" id="UP000281985">
    <property type="component" value="Unassembled WGS sequence"/>
</dbReference>
<comment type="caution">
    <text evidence="2">The sequence shown here is derived from an EMBL/GenBank/DDBJ whole genome shotgun (WGS) entry which is preliminary data.</text>
</comment>
<protein>
    <submittedName>
        <fullName evidence="2">Glutamate dehydrogenase</fullName>
    </submittedName>
</protein>
<evidence type="ECO:0000313" key="2">
    <source>
        <dbReference type="EMBL" id="RMB59085.1"/>
    </source>
</evidence>
<sequence>MKAKYLPLAILMLFLTHTELKAQFGFSHEIGFITGPVAFQSDYGERSDFETNAGNVGFGIGIVHYLNFSYRADCNCYSRDTYFNDHFKVRNEIDYHVTNLNNFGPEASDDDFGGLKLRNHNGKAKVLELGTQLEYFPMSIRDFAAGVYKIAPYFSFGAHFVSYNPEISSDFENYNGLNSQVQNPNTGQFESVFFQGFLPGDGKFGGLDDSPGSTWAITFSTGIRYKLSAYSDLLLDARWHYYTSNWVDGLNPDPRPVNRANDWIFWLNVGYIYYLD</sequence>
<feature type="chain" id="PRO_5018079182" evidence="1">
    <location>
        <begin position="23"/>
        <end position="276"/>
    </location>
</feature>
<dbReference type="EMBL" id="REFV01000007">
    <property type="protein sequence ID" value="RMB59085.1"/>
    <property type="molecule type" value="Genomic_DNA"/>
</dbReference>
<dbReference type="RefSeq" id="WP_121917253.1">
    <property type="nucleotide sequence ID" value="NZ_REFV01000007.1"/>
</dbReference>
<dbReference type="OrthoDB" id="1142271at2"/>
<evidence type="ECO:0000313" key="3">
    <source>
        <dbReference type="Proteomes" id="UP000281985"/>
    </source>
</evidence>
<evidence type="ECO:0000256" key="1">
    <source>
        <dbReference type="SAM" id="SignalP"/>
    </source>
</evidence>
<gene>
    <name evidence="2" type="ORF">EAX61_08455</name>
</gene>
<organism evidence="2 3">
    <name type="scientific">Dokdonia sinensis</name>
    <dbReference type="NCBI Taxonomy" id="2479847"/>
    <lineage>
        <taxon>Bacteria</taxon>
        <taxon>Pseudomonadati</taxon>
        <taxon>Bacteroidota</taxon>
        <taxon>Flavobacteriia</taxon>
        <taxon>Flavobacteriales</taxon>
        <taxon>Flavobacteriaceae</taxon>
        <taxon>Dokdonia</taxon>
    </lineage>
</organism>
<keyword evidence="3" id="KW-1185">Reference proteome</keyword>
<proteinExistence type="predicted"/>
<feature type="signal peptide" evidence="1">
    <location>
        <begin position="1"/>
        <end position="22"/>
    </location>
</feature>
<dbReference type="NCBIfam" id="NF047659">
    <property type="entry name" value="THC0290_0291_fam"/>
    <property type="match status" value="1"/>
</dbReference>
<reference evidence="2 3" key="1">
    <citation type="submission" date="2018-10" db="EMBL/GenBank/DDBJ databases">
        <title>Dokdonia luteus sp. nov., isolated from sea water.</title>
        <authorList>
            <person name="Zhou L.Y."/>
            <person name="Du Z.J."/>
        </authorList>
    </citation>
    <scope>NUCLEOTIDE SEQUENCE [LARGE SCALE GENOMIC DNA]</scope>
    <source>
        <strain evidence="2 3">SH27</strain>
    </source>
</reference>
<dbReference type="AlphaFoldDB" id="A0A3M0G2U2"/>
<name>A0A3M0G2U2_9FLAO</name>
<accession>A0A3M0G2U2</accession>